<keyword evidence="5" id="KW-0804">Transcription</keyword>
<feature type="compositionally biased region" description="Basic residues" evidence="7">
    <location>
        <begin position="9"/>
        <end position="19"/>
    </location>
</feature>
<evidence type="ECO:0000256" key="1">
    <source>
        <dbReference type="ARBA" id="ARBA00022723"/>
    </source>
</evidence>
<evidence type="ECO:0000259" key="8">
    <source>
        <dbReference type="PROSITE" id="PS50048"/>
    </source>
</evidence>
<feature type="region of interest" description="Disordered" evidence="7">
    <location>
        <begin position="1"/>
        <end position="23"/>
    </location>
</feature>
<evidence type="ECO:0000313" key="9">
    <source>
        <dbReference type="EMBL" id="KAG4419409.1"/>
    </source>
</evidence>
<proteinExistence type="predicted"/>
<name>A0A8H7TGR8_9HELO</name>
<dbReference type="CDD" id="cd12148">
    <property type="entry name" value="fungal_TF_MHR"/>
    <property type="match status" value="1"/>
</dbReference>
<evidence type="ECO:0000313" key="10">
    <source>
        <dbReference type="Proteomes" id="UP000664132"/>
    </source>
</evidence>
<protein>
    <recommendedName>
        <fullName evidence="8">Zn(2)-C6 fungal-type domain-containing protein</fullName>
    </recommendedName>
</protein>
<feature type="domain" description="Zn(2)-C6 fungal-type" evidence="8">
    <location>
        <begin position="26"/>
        <end position="57"/>
    </location>
</feature>
<dbReference type="EMBL" id="JAFJYH010000106">
    <property type="protein sequence ID" value="KAG4419409.1"/>
    <property type="molecule type" value="Genomic_DNA"/>
</dbReference>
<dbReference type="InterPro" id="IPR007219">
    <property type="entry name" value="XnlR_reg_dom"/>
</dbReference>
<gene>
    <name evidence="9" type="ORF">IFR04_007460</name>
</gene>
<comment type="caution">
    <text evidence="9">The sequence shown here is derived from an EMBL/GenBank/DDBJ whole genome shotgun (WGS) entry which is preliminary data.</text>
</comment>
<evidence type="ECO:0000256" key="7">
    <source>
        <dbReference type="SAM" id="MobiDB-lite"/>
    </source>
</evidence>
<dbReference type="SUPFAM" id="SSF57701">
    <property type="entry name" value="Zn2/Cys6 DNA-binding domain"/>
    <property type="match status" value="1"/>
</dbReference>
<keyword evidence="3" id="KW-0805">Transcription regulation</keyword>
<dbReference type="Pfam" id="PF04082">
    <property type="entry name" value="Fungal_trans"/>
    <property type="match status" value="1"/>
</dbReference>
<feature type="region of interest" description="Disordered" evidence="7">
    <location>
        <begin position="95"/>
        <end position="132"/>
    </location>
</feature>
<dbReference type="Pfam" id="PF00172">
    <property type="entry name" value="Zn_clus"/>
    <property type="match status" value="1"/>
</dbReference>
<organism evidence="9 10">
    <name type="scientific">Cadophora malorum</name>
    <dbReference type="NCBI Taxonomy" id="108018"/>
    <lineage>
        <taxon>Eukaryota</taxon>
        <taxon>Fungi</taxon>
        <taxon>Dikarya</taxon>
        <taxon>Ascomycota</taxon>
        <taxon>Pezizomycotina</taxon>
        <taxon>Leotiomycetes</taxon>
        <taxon>Helotiales</taxon>
        <taxon>Ploettnerulaceae</taxon>
        <taxon>Cadophora</taxon>
    </lineage>
</organism>
<keyword evidence="1" id="KW-0479">Metal-binding</keyword>
<evidence type="ECO:0000256" key="5">
    <source>
        <dbReference type="ARBA" id="ARBA00023163"/>
    </source>
</evidence>
<reference evidence="9" key="1">
    <citation type="submission" date="2021-02" db="EMBL/GenBank/DDBJ databases">
        <title>Genome sequence Cadophora malorum strain M34.</title>
        <authorList>
            <person name="Stefanovic E."/>
            <person name="Vu D."/>
            <person name="Scully C."/>
            <person name="Dijksterhuis J."/>
            <person name="Roader J."/>
            <person name="Houbraken J."/>
        </authorList>
    </citation>
    <scope>NUCLEOTIDE SEQUENCE</scope>
    <source>
        <strain evidence="9">M34</strain>
    </source>
</reference>
<dbReference type="SMART" id="SM00906">
    <property type="entry name" value="Fungal_trans"/>
    <property type="match status" value="1"/>
</dbReference>
<dbReference type="InterPro" id="IPR051430">
    <property type="entry name" value="Fungal_TF_Env_Response"/>
</dbReference>
<dbReference type="GO" id="GO:0008270">
    <property type="term" value="F:zinc ion binding"/>
    <property type="evidence" value="ECO:0007669"/>
    <property type="project" value="InterPro"/>
</dbReference>
<dbReference type="SMART" id="SM00066">
    <property type="entry name" value="GAL4"/>
    <property type="match status" value="1"/>
</dbReference>
<evidence type="ECO:0000256" key="3">
    <source>
        <dbReference type="ARBA" id="ARBA00023015"/>
    </source>
</evidence>
<keyword evidence="10" id="KW-1185">Reference proteome</keyword>
<dbReference type="Proteomes" id="UP000664132">
    <property type="component" value="Unassembled WGS sequence"/>
</dbReference>
<dbReference type="GO" id="GO:0005634">
    <property type="term" value="C:nucleus"/>
    <property type="evidence" value="ECO:0007669"/>
    <property type="project" value="TreeGrafter"/>
</dbReference>
<accession>A0A8H7TGR8</accession>
<dbReference type="PROSITE" id="PS00463">
    <property type="entry name" value="ZN2_CY6_FUNGAL_1"/>
    <property type="match status" value="1"/>
</dbReference>
<dbReference type="PANTHER" id="PTHR31944">
    <property type="entry name" value="HEME-RESPONSIVE ZINC FINGER TRANSCRIPTION FACTOR HAP1"/>
    <property type="match status" value="1"/>
</dbReference>
<evidence type="ECO:0000256" key="6">
    <source>
        <dbReference type="ARBA" id="ARBA00023242"/>
    </source>
</evidence>
<dbReference type="InterPro" id="IPR036864">
    <property type="entry name" value="Zn2-C6_fun-type_DNA-bd_sf"/>
</dbReference>
<dbReference type="GO" id="GO:0000978">
    <property type="term" value="F:RNA polymerase II cis-regulatory region sequence-specific DNA binding"/>
    <property type="evidence" value="ECO:0007669"/>
    <property type="project" value="TreeGrafter"/>
</dbReference>
<keyword evidence="4" id="KW-0238">DNA-binding</keyword>
<feature type="compositionally biased region" description="Low complexity" evidence="7">
    <location>
        <begin position="95"/>
        <end position="107"/>
    </location>
</feature>
<keyword evidence="6" id="KW-0539">Nucleus</keyword>
<dbReference type="GO" id="GO:0006351">
    <property type="term" value="P:DNA-templated transcription"/>
    <property type="evidence" value="ECO:0007669"/>
    <property type="project" value="InterPro"/>
</dbReference>
<keyword evidence="2" id="KW-0862">Zinc</keyword>
<dbReference type="GO" id="GO:0001228">
    <property type="term" value="F:DNA-binding transcription activator activity, RNA polymerase II-specific"/>
    <property type="evidence" value="ECO:0007669"/>
    <property type="project" value="TreeGrafter"/>
</dbReference>
<dbReference type="PANTHER" id="PTHR31944:SF131">
    <property type="entry name" value="HEME-RESPONSIVE ZINC FINGER TRANSCRIPTION FACTOR HAP1"/>
    <property type="match status" value="1"/>
</dbReference>
<dbReference type="AlphaFoldDB" id="A0A8H7TGR8"/>
<evidence type="ECO:0000256" key="2">
    <source>
        <dbReference type="ARBA" id="ARBA00022833"/>
    </source>
</evidence>
<dbReference type="CDD" id="cd00067">
    <property type="entry name" value="GAL4"/>
    <property type="match status" value="1"/>
</dbReference>
<dbReference type="PROSITE" id="PS50048">
    <property type="entry name" value="ZN2_CY6_FUNGAL_2"/>
    <property type="match status" value="1"/>
</dbReference>
<dbReference type="Gene3D" id="4.10.240.10">
    <property type="entry name" value="Zn(2)-C6 fungal-type DNA-binding domain"/>
    <property type="match status" value="1"/>
</dbReference>
<evidence type="ECO:0000256" key="4">
    <source>
        <dbReference type="ARBA" id="ARBA00023125"/>
    </source>
</evidence>
<dbReference type="InterPro" id="IPR001138">
    <property type="entry name" value="Zn2Cys6_DnaBD"/>
</dbReference>
<sequence>MDTTANKSAAKRQQRKAERKTRSTLSCEACRSRKLKCNREQPCQNCTVRDKAASCVYRGEAAPPQGKRQGKTGQAEDMQARINRLETLVTSLVEQNQQLGGNSSSQGRESGLPPDRITPSSSDASDNDNDNATEEIQHGIGIMQVDEKQSIYKGSTHWYHVLEELNELKSLWGEMKETHEVAALYNPSLEIPDAPSLLCGMARPVSREELIATIPPKAACDKLMARFFDDERSPVPTYHLLHQPSFMRQYDEHFADPSKTPVMWLGLLFSMLSPIMFSYYCNGDEPPEYEGTSRSLSELYRVRTAQCLMMGDITKCAPFTLETLVYNSMAEWARKSVSETRVWMMVGLVCRVALQMGYHRDPSQFPDISVFQGEMRRRVWQFVHRMDSLTSFLTGLPGMIRNSDIDTAEPINIYDWQLSEDMTVLPPAQPETEPTPVSYLLAKGRIIRCLGHIVDFLSALGQYPYNEVLRLDEEMVTAFKATPPYLRMQGTESALGPDSESLINRRVQLVFLHHQGMCVLHRKFFIRGRSDPRFAPSYNRCISSAVALLELQDFLYTSANASFLIATHWYRISYTSHEFILAAMIIVLDIRHRKMERNDGLDAQVILQPECMSVLPKLYKAYRIWKDEATRKRSPEASKVSQVLSNLLCPLGFFEYINSQPELIPEIPEMDPQIMPFMPFDGYGGMPESEMNIDWAVWDSFIEGTSFEDAYGEMTF</sequence>
<dbReference type="OrthoDB" id="762982at2759"/>